<dbReference type="SUPFAM" id="SSF57850">
    <property type="entry name" value="RING/U-box"/>
    <property type="match status" value="6"/>
</dbReference>
<feature type="domain" description="RING-type" evidence="15">
    <location>
        <begin position="47"/>
        <end position="244"/>
    </location>
</feature>
<dbReference type="EMBL" id="JAVXUP010001328">
    <property type="protein sequence ID" value="KAK3013041.1"/>
    <property type="molecule type" value="Genomic_DNA"/>
</dbReference>
<keyword evidence="17" id="KW-1185">Reference proteome</keyword>
<dbReference type="PROSITE" id="PS00518">
    <property type="entry name" value="ZF_RING_1"/>
    <property type="match status" value="2"/>
</dbReference>
<evidence type="ECO:0000313" key="17">
    <source>
        <dbReference type="Proteomes" id="UP001188597"/>
    </source>
</evidence>
<dbReference type="InterPro" id="IPR031127">
    <property type="entry name" value="E3_UB_ligase_RBR"/>
</dbReference>
<evidence type="ECO:0000256" key="4">
    <source>
        <dbReference type="ARBA" id="ARBA00005884"/>
    </source>
</evidence>
<dbReference type="PROSITE" id="PS51873">
    <property type="entry name" value="TRIAD"/>
    <property type="match status" value="2"/>
</dbReference>
<evidence type="ECO:0000256" key="11">
    <source>
        <dbReference type="ARBA" id="ARBA00022833"/>
    </source>
</evidence>
<keyword evidence="6" id="KW-0808">Transferase</keyword>
<dbReference type="SMART" id="SM00647">
    <property type="entry name" value="IBR"/>
    <property type="match status" value="2"/>
</dbReference>
<feature type="domain" description="RING-type" evidence="14">
    <location>
        <begin position="51"/>
        <end position="96"/>
    </location>
</feature>
<evidence type="ECO:0000256" key="1">
    <source>
        <dbReference type="ARBA" id="ARBA00001798"/>
    </source>
</evidence>
<dbReference type="InterPro" id="IPR018957">
    <property type="entry name" value="Znf_C3HC4_RING-type"/>
</dbReference>
<dbReference type="InterPro" id="IPR013083">
    <property type="entry name" value="Znf_RING/FYVE/PHD"/>
</dbReference>
<protein>
    <recommendedName>
        <fullName evidence="5">RBR-type E3 ubiquitin transferase</fullName>
        <ecNumber evidence="5">2.3.2.31</ecNumber>
    </recommendedName>
</protein>
<evidence type="ECO:0000256" key="9">
    <source>
        <dbReference type="ARBA" id="ARBA00022771"/>
    </source>
</evidence>
<dbReference type="CDD" id="cd22582">
    <property type="entry name" value="BRcat_RBR_unk"/>
    <property type="match status" value="1"/>
</dbReference>
<dbReference type="InterPro" id="IPR017907">
    <property type="entry name" value="Znf_RING_CS"/>
</dbReference>
<accession>A0AA88VPL9</accession>
<comment type="function">
    <text evidence="3">Might act as an E3 ubiquitin-protein ligase, or as part of E3 complex, which accepts ubiquitin from specific E2 ubiquitin-conjugating enzymes and then transfers it to substrates.</text>
</comment>
<evidence type="ECO:0000256" key="3">
    <source>
        <dbReference type="ARBA" id="ARBA00003976"/>
    </source>
</evidence>
<keyword evidence="8" id="KW-0677">Repeat</keyword>
<dbReference type="FunFam" id="3.30.40.10:FF:000230">
    <property type="entry name" value="RBR-type E3 ubiquitin transferase"/>
    <property type="match status" value="2"/>
</dbReference>
<reference evidence="16" key="1">
    <citation type="submission" date="2022-12" db="EMBL/GenBank/DDBJ databases">
        <title>Draft genome assemblies for two species of Escallonia (Escalloniales).</title>
        <authorList>
            <person name="Chanderbali A."/>
            <person name="Dervinis C."/>
            <person name="Anghel I."/>
            <person name="Soltis D."/>
            <person name="Soltis P."/>
            <person name="Zapata F."/>
        </authorList>
    </citation>
    <scope>NUCLEOTIDE SEQUENCE</scope>
    <source>
        <strain evidence="16">UCBG64.0493</strain>
        <tissue evidence="16">Leaf</tissue>
    </source>
</reference>
<dbReference type="InterPro" id="IPR002867">
    <property type="entry name" value="IBR_dom"/>
</dbReference>
<dbReference type="EC" id="2.3.2.31" evidence="5"/>
<dbReference type="InterPro" id="IPR044066">
    <property type="entry name" value="TRIAD_supradom"/>
</dbReference>
<organism evidence="16 17">
    <name type="scientific">Escallonia herrerae</name>
    <dbReference type="NCBI Taxonomy" id="1293975"/>
    <lineage>
        <taxon>Eukaryota</taxon>
        <taxon>Viridiplantae</taxon>
        <taxon>Streptophyta</taxon>
        <taxon>Embryophyta</taxon>
        <taxon>Tracheophyta</taxon>
        <taxon>Spermatophyta</taxon>
        <taxon>Magnoliopsida</taxon>
        <taxon>eudicotyledons</taxon>
        <taxon>Gunneridae</taxon>
        <taxon>Pentapetalae</taxon>
        <taxon>asterids</taxon>
        <taxon>campanulids</taxon>
        <taxon>Escalloniales</taxon>
        <taxon>Escalloniaceae</taxon>
        <taxon>Escallonia</taxon>
    </lineage>
</organism>
<dbReference type="AlphaFoldDB" id="A0AA88VPL9"/>
<dbReference type="GO" id="GO:0008270">
    <property type="term" value="F:zinc ion binding"/>
    <property type="evidence" value="ECO:0007669"/>
    <property type="project" value="UniProtKB-KW"/>
</dbReference>
<evidence type="ECO:0000256" key="13">
    <source>
        <dbReference type="SAM" id="MobiDB-lite"/>
    </source>
</evidence>
<feature type="compositionally biased region" description="Basic and acidic residues" evidence="13">
    <location>
        <begin position="513"/>
        <end position="532"/>
    </location>
</feature>
<dbReference type="Pfam" id="PF00097">
    <property type="entry name" value="zf-C3HC4"/>
    <property type="match status" value="1"/>
</dbReference>
<dbReference type="InterPro" id="IPR001841">
    <property type="entry name" value="Znf_RING"/>
</dbReference>
<feature type="region of interest" description="Disordered" evidence="13">
    <location>
        <begin position="503"/>
        <end position="532"/>
    </location>
</feature>
<dbReference type="Pfam" id="PF01485">
    <property type="entry name" value="IBR"/>
    <property type="match status" value="2"/>
</dbReference>
<dbReference type="SMART" id="SM00184">
    <property type="entry name" value="RING"/>
    <property type="match status" value="2"/>
</dbReference>
<dbReference type="GO" id="GO:0016567">
    <property type="term" value="P:protein ubiquitination"/>
    <property type="evidence" value="ECO:0007669"/>
    <property type="project" value="InterPro"/>
</dbReference>
<keyword evidence="10" id="KW-0833">Ubl conjugation pathway</keyword>
<evidence type="ECO:0000256" key="5">
    <source>
        <dbReference type="ARBA" id="ARBA00012251"/>
    </source>
</evidence>
<dbReference type="PANTHER" id="PTHR11685">
    <property type="entry name" value="RBR FAMILY RING FINGER AND IBR DOMAIN-CONTAINING"/>
    <property type="match status" value="1"/>
</dbReference>
<evidence type="ECO:0000313" key="16">
    <source>
        <dbReference type="EMBL" id="KAK3013041.1"/>
    </source>
</evidence>
<comment type="cofactor">
    <cofactor evidence="2">
        <name>Zn(2+)</name>
        <dbReference type="ChEBI" id="CHEBI:29105"/>
    </cofactor>
</comment>
<evidence type="ECO:0000256" key="10">
    <source>
        <dbReference type="ARBA" id="ARBA00022786"/>
    </source>
</evidence>
<dbReference type="GO" id="GO:0061630">
    <property type="term" value="F:ubiquitin protein ligase activity"/>
    <property type="evidence" value="ECO:0007669"/>
    <property type="project" value="UniProtKB-EC"/>
</dbReference>
<feature type="domain" description="RING-type" evidence="14">
    <location>
        <begin position="300"/>
        <end position="345"/>
    </location>
</feature>
<evidence type="ECO:0000256" key="6">
    <source>
        <dbReference type="ARBA" id="ARBA00022679"/>
    </source>
</evidence>
<dbReference type="Gene3D" id="3.30.40.10">
    <property type="entry name" value="Zinc/RING finger domain, C3HC4 (zinc finger)"/>
    <property type="match status" value="2"/>
</dbReference>
<evidence type="ECO:0000256" key="7">
    <source>
        <dbReference type="ARBA" id="ARBA00022723"/>
    </source>
</evidence>
<evidence type="ECO:0000256" key="8">
    <source>
        <dbReference type="ARBA" id="ARBA00022737"/>
    </source>
</evidence>
<evidence type="ECO:0000259" key="15">
    <source>
        <dbReference type="PROSITE" id="PS51873"/>
    </source>
</evidence>
<comment type="catalytic activity">
    <reaction evidence="1">
        <text>[E2 ubiquitin-conjugating enzyme]-S-ubiquitinyl-L-cysteine + [acceptor protein]-L-lysine = [E2 ubiquitin-conjugating enzyme]-L-cysteine + [acceptor protein]-N(6)-ubiquitinyl-L-lysine.</text>
        <dbReference type="EC" id="2.3.2.31"/>
    </reaction>
</comment>
<evidence type="ECO:0000259" key="14">
    <source>
        <dbReference type="PROSITE" id="PS50089"/>
    </source>
</evidence>
<evidence type="ECO:0000256" key="12">
    <source>
        <dbReference type="PROSITE-ProRule" id="PRU00175"/>
    </source>
</evidence>
<comment type="caution">
    <text evidence="16">The sequence shown here is derived from an EMBL/GenBank/DDBJ whole genome shotgun (WGS) entry which is preliminary data.</text>
</comment>
<keyword evidence="9 12" id="KW-0863">Zinc-finger</keyword>
<name>A0AA88VPL9_9ASTE</name>
<dbReference type="PROSITE" id="PS50089">
    <property type="entry name" value="ZF_RING_2"/>
    <property type="match status" value="2"/>
</dbReference>
<sequence>MLQEALISSAISSRLQVVSLGREEVGNHPPIDSHREVKRIKETGHSSQVFCDICVDTKPREEMFRSSTCSHSFCQDCISKYVAAKVQENMTMIKCPDFNCRGIIGPEDCHSIVPREVFERWETRSMLVDDGGEVVTASECPNCRRLFCAQCKVPWHGGIGCREFQRLKKDEREREDVMLMELAKNKKWRRCSNCKYYVEKVDGCMHISCRPLRFFRLAWEMKKRKDDLITLHDQEEIFPISDEKYAEELMLQEALISSAISSRLQVVSLGREEVGNHPPIDSHREVKRIKETGHSSQVFCDICVDTKPREEMFRSNTCSHSFCQDCISKYVAAKIQENMTMIKCPDLNCRGIIGPEDCHSIVPREVFERWENSLCESLILNSQKFYCPFADCSAMLVDDGGEVVTASECPNCRRLFCAQCKVSWHAGIGCREFQRLKKDEREREDVMLMELAKNKKWRRCSNCKYYVEKVDGCMHISCSRQAMVKRETTEMAPKYEDIPLLDDDEQQQQQQKIHLDQKKKEKGDHEGTKIEWEKENPRLVDDIESEFWDISNTEWFDDNDVELQHALYSSVFVANDSVHFMSDNENEAE</sequence>
<keyword evidence="11" id="KW-0862">Zinc</keyword>
<feature type="domain" description="RING-type" evidence="15">
    <location>
        <begin position="296"/>
        <end position="520"/>
    </location>
</feature>
<evidence type="ECO:0000256" key="2">
    <source>
        <dbReference type="ARBA" id="ARBA00001947"/>
    </source>
</evidence>
<proteinExistence type="inferred from homology"/>
<dbReference type="Proteomes" id="UP001188597">
    <property type="component" value="Unassembled WGS sequence"/>
</dbReference>
<keyword evidence="7" id="KW-0479">Metal-binding</keyword>
<comment type="similarity">
    <text evidence="4">Belongs to the RBR family. Ariadne subfamily.</text>
</comment>
<dbReference type="Gene3D" id="1.20.120.1750">
    <property type="match status" value="1"/>
</dbReference>
<gene>
    <name evidence="16" type="ORF">RJ639_008242</name>
</gene>